<protein>
    <recommendedName>
        <fullName evidence="4">16S rRNA (guanine(1405)-N(7))-methyltransferase</fullName>
        <ecNumber evidence="3">2.1.1.179</ecNumber>
    </recommendedName>
    <alternativeName>
        <fullName evidence="10">16S rRNA m7G1405 methyltransferase</fullName>
    </alternativeName>
</protein>
<dbReference type="SUPFAM" id="SSF53335">
    <property type="entry name" value="S-adenosyl-L-methionine-dependent methyltransferases"/>
    <property type="match status" value="1"/>
</dbReference>
<dbReference type="Gene3D" id="3.40.50.150">
    <property type="entry name" value="Vaccinia Virus protein VP39"/>
    <property type="match status" value="1"/>
</dbReference>
<dbReference type="NCBIfam" id="NF000466">
    <property type="entry name" value="16S_rRNA_Rmt_gen"/>
    <property type="match status" value="1"/>
</dbReference>
<evidence type="ECO:0000256" key="3">
    <source>
        <dbReference type="ARBA" id="ARBA00012300"/>
    </source>
</evidence>
<dbReference type="Pfam" id="PF07091">
    <property type="entry name" value="FmrO"/>
    <property type="match status" value="1"/>
</dbReference>
<evidence type="ECO:0000313" key="12">
    <source>
        <dbReference type="EMBL" id="AHJ80600.1"/>
    </source>
</evidence>
<evidence type="ECO:0000256" key="5">
    <source>
        <dbReference type="ARBA" id="ARBA00022552"/>
    </source>
</evidence>
<keyword evidence="7 12" id="KW-0808">Transferase</keyword>
<sequence length="300" mass="34510">MNFLYPENIIKIILFHRPYMKTNDNYIEEVTAKVLTSGKYSTLYPPTVRRVTERLFDRYPPKQLEKEVRKKLHQAYGAYIGGIDGKRLEKKIEKIIHEIPNPTTDEATRTEWEKEICLKILNLHTSTNERTVAYDELYQKIFEVTGVPTSITDAGCALNPFSFPFFTEAGMLGQYIGFDLDKGMIEAIEHSLRTLNAPEGIVVKQGDILSDPSGESDLLLMFKLYTLLDRQEEASGLKILQEWKYKNAVISFPIKTISGRDVGMEENYTVKFENDLVGSDLRIMQKLKLGNEMYFIVSRL</sequence>
<dbReference type="InterPro" id="IPR025981">
    <property type="entry name" value="rRNA_MeTrfase"/>
</dbReference>
<comment type="similarity">
    <text evidence="2">Belongs to the methyltransferase superfamily. Aminoglycoside resistance family.</text>
</comment>
<organism evidence="12">
    <name type="scientific">Klebsiella pneumoniae</name>
    <dbReference type="NCBI Taxonomy" id="573"/>
    <lineage>
        <taxon>Bacteria</taxon>
        <taxon>Pseudomonadati</taxon>
        <taxon>Pseudomonadota</taxon>
        <taxon>Gammaproteobacteria</taxon>
        <taxon>Enterobacterales</taxon>
        <taxon>Enterobacteriaceae</taxon>
        <taxon>Klebsiella/Raoultella group</taxon>
        <taxon>Klebsiella</taxon>
        <taxon>Klebsiella pneumoniae complex</taxon>
    </lineage>
</organism>
<dbReference type="Gene3D" id="1.10.8.10">
    <property type="entry name" value="DNA helicase RuvA subunit, C-terminal domain"/>
    <property type="match status" value="1"/>
</dbReference>
<keyword evidence="8 11" id="KW-0949">S-adenosyl-L-methionine</keyword>
<keyword evidence="5" id="KW-0698">rRNA processing</keyword>
<dbReference type="AlphaFoldDB" id="W8EF00"/>
<feature type="binding site" evidence="11">
    <location>
        <position position="179"/>
    </location>
    <ligand>
        <name>S-adenosyl-L-methionine</name>
        <dbReference type="ChEBI" id="CHEBI:59789"/>
    </ligand>
</feature>
<keyword evidence="9" id="KW-0046">Antibiotic resistance</keyword>
<evidence type="ECO:0000256" key="7">
    <source>
        <dbReference type="ARBA" id="ARBA00022679"/>
    </source>
</evidence>
<dbReference type="NCBIfam" id="NF000150">
    <property type="entry name" value="16S_rRNA_Rmt_C"/>
    <property type="match status" value="1"/>
</dbReference>
<accession>W8EF00</accession>
<dbReference type="PIRSF" id="PIRSF015852">
    <property type="entry name" value="RRNA_mtase_Grm"/>
    <property type="match status" value="1"/>
</dbReference>
<comment type="catalytic activity">
    <reaction evidence="1">
        <text>guanosine(1405) in 16S rRNA + S-adenosyl-L-methionine = N(7)-methylguanosine(1405) in 16S rRNA + S-adenosyl-L-homocysteine</text>
        <dbReference type="Rhea" id="RHEA:42772"/>
        <dbReference type="Rhea" id="RHEA-COMP:10225"/>
        <dbReference type="Rhea" id="RHEA-COMP:10226"/>
        <dbReference type="ChEBI" id="CHEBI:57856"/>
        <dbReference type="ChEBI" id="CHEBI:59789"/>
        <dbReference type="ChEBI" id="CHEBI:74269"/>
        <dbReference type="ChEBI" id="CHEBI:74480"/>
        <dbReference type="EC" id="2.1.1.179"/>
    </reaction>
</comment>
<name>W8EF00_KLEPN</name>
<dbReference type="GO" id="GO:0008649">
    <property type="term" value="F:rRNA methyltransferase activity"/>
    <property type="evidence" value="ECO:0007669"/>
    <property type="project" value="InterPro"/>
</dbReference>
<evidence type="ECO:0000256" key="8">
    <source>
        <dbReference type="ARBA" id="ARBA00022691"/>
    </source>
</evidence>
<evidence type="ECO:0000256" key="11">
    <source>
        <dbReference type="PIRSR" id="PIRSR015852-1"/>
    </source>
</evidence>
<keyword evidence="6 12" id="KW-0489">Methyltransferase</keyword>
<evidence type="ECO:0000256" key="2">
    <source>
        <dbReference type="ARBA" id="ARBA00005487"/>
    </source>
</evidence>
<evidence type="ECO:0000256" key="6">
    <source>
        <dbReference type="ARBA" id="ARBA00022603"/>
    </source>
</evidence>
<evidence type="ECO:0000256" key="1">
    <source>
        <dbReference type="ARBA" id="ARBA00001643"/>
    </source>
</evidence>
<reference evidence="12" key="1">
    <citation type="submission" date="2014-02" db="EMBL/GenBank/DDBJ databases">
        <title>Prevalence and molecular characterization of NDM-1-producing Enterobacteriaceae in Shanghai, China.</title>
        <authorList>
            <person name="Wang X."/>
            <person name="Qu H."/>
            <person name="Sun J."/>
        </authorList>
    </citation>
    <scope>NUCLEOTIDE SEQUENCE</scope>
    <source>
        <strain evidence="12">RJF866</strain>
        <plasmid evidence="12">pRJF866</plasmid>
    </source>
</reference>
<dbReference type="EC" id="2.1.1.179" evidence="3"/>
<geneLocation type="plasmid" evidence="12">
    <name>pRJF866</name>
</geneLocation>
<dbReference type="InterPro" id="IPR029063">
    <property type="entry name" value="SAM-dependent_MTases_sf"/>
</dbReference>
<dbReference type="InterPro" id="IPR010769">
    <property type="entry name" value="rRNA_MeTrfase_GmN_bac"/>
</dbReference>
<evidence type="ECO:0000256" key="9">
    <source>
        <dbReference type="ARBA" id="ARBA00023251"/>
    </source>
</evidence>
<dbReference type="EMBL" id="KF732966">
    <property type="protein sequence ID" value="AHJ80600.1"/>
    <property type="molecule type" value="Genomic_DNA"/>
</dbReference>
<feature type="binding site" evidence="11">
    <location>
        <position position="231"/>
    </location>
    <ligand>
        <name>S-adenosyl-L-methionine</name>
        <dbReference type="ChEBI" id="CHEBI:59789"/>
    </ligand>
</feature>
<evidence type="ECO:0000256" key="10">
    <source>
        <dbReference type="ARBA" id="ARBA00033062"/>
    </source>
</evidence>
<proteinExistence type="inferred from homology"/>
<dbReference type="GO" id="GO:0046677">
    <property type="term" value="P:response to antibiotic"/>
    <property type="evidence" value="ECO:0007669"/>
    <property type="project" value="UniProtKB-KW"/>
</dbReference>
<feature type="binding site" evidence="11">
    <location>
        <begin position="207"/>
        <end position="208"/>
    </location>
    <ligand>
        <name>S-adenosyl-L-methionine</name>
        <dbReference type="ChEBI" id="CHEBI:59789"/>
    </ligand>
</feature>
<keyword evidence="12" id="KW-0614">Plasmid</keyword>
<feature type="binding site" evidence="11">
    <location>
        <begin position="124"/>
        <end position="130"/>
    </location>
    <ligand>
        <name>S-adenosyl-L-methionine</name>
        <dbReference type="ChEBI" id="CHEBI:59789"/>
    </ligand>
</feature>
<feature type="binding site" evidence="11">
    <location>
        <position position="155"/>
    </location>
    <ligand>
        <name>S-adenosyl-L-methionine</name>
        <dbReference type="ChEBI" id="CHEBI:59789"/>
    </ligand>
</feature>
<evidence type="ECO:0000256" key="4">
    <source>
        <dbReference type="ARBA" id="ARBA00015154"/>
    </source>
</evidence>